<dbReference type="EMBL" id="CAEKDK010000007">
    <property type="protein sequence ID" value="CAB4286697.1"/>
    <property type="molecule type" value="Genomic_DNA"/>
</dbReference>
<dbReference type="AlphaFoldDB" id="A0A6J5VGD6"/>
<accession>A0A6J5VGD6</accession>
<name>A0A6J5VGD6_PRUAR</name>
<sequence>MSISCLASRDLFFGGACSNRTCTYGAKAYNPQYVSRQFGLVQAIPKLLYSSVNRGSSWRNLSMTPQKIGSVRSSGRSRGEKMRVPPYDPSLLCTSAFHEFWHDRLSSWLPESAKLFYASTFQDCPFARLMTEQKEYHMRHNLVRYQGEAIIETVTDDPCGPDLNVRDVVPGDADNSMLPPSSLGPPSVLGSRSLGKGKAPLEDPSEDDEDNDDGEEEIPLERKRRALNCDSIPVDVESKRARVESSAYIDEMLLVGPEEVPQEKVYSPFISGVPKMVTLKVRTIKLEDGVDLPPNEPHSGPGCPDSIAAAKALSRLDPLFRDFAMPRSHGSSVVGKRIIMELNQPDVVLAIAVDALRFLWNVIRAPEFDPVTDPDTLSGMMPQIHQIALVKPHLAPACKHMEQWLNRTLKHICIIKEILSAARDSEEILEEHWDRKEGFVDLAEATEKVLDQLDVLEKEEEGLRANIFVDLRLKAEMEAKLKDIRAQIAASGSTAQEITSRAFRARLARKKMVFAQRALDIDMEELADLIATILEFLG</sequence>
<feature type="region of interest" description="Disordered" evidence="1">
    <location>
        <begin position="154"/>
        <end position="224"/>
    </location>
</feature>
<dbReference type="Proteomes" id="UP000507222">
    <property type="component" value="Unassembled WGS sequence"/>
</dbReference>
<protein>
    <submittedName>
        <fullName evidence="2">Uncharacterized protein</fullName>
    </submittedName>
</protein>
<evidence type="ECO:0000313" key="3">
    <source>
        <dbReference type="Proteomes" id="UP000507222"/>
    </source>
</evidence>
<feature type="compositionally biased region" description="Acidic residues" evidence="1">
    <location>
        <begin position="203"/>
        <end position="218"/>
    </location>
</feature>
<evidence type="ECO:0000256" key="1">
    <source>
        <dbReference type="SAM" id="MobiDB-lite"/>
    </source>
</evidence>
<organism evidence="2 3">
    <name type="scientific">Prunus armeniaca</name>
    <name type="common">Apricot</name>
    <name type="synonym">Armeniaca vulgaris</name>
    <dbReference type="NCBI Taxonomy" id="36596"/>
    <lineage>
        <taxon>Eukaryota</taxon>
        <taxon>Viridiplantae</taxon>
        <taxon>Streptophyta</taxon>
        <taxon>Embryophyta</taxon>
        <taxon>Tracheophyta</taxon>
        <taxon>Spermatophyta</taxon>
        <taxon>Magnoliopsida</taxon>
        <taxon>eudicotyledons</taxon>
        <taxon>Gunneridae</taxon>
        <taxon>Pentapetalae</taxon>
        <taxon>rosids</taxon>
        <taxon>fabids</taxon>
        <taxon>Rosales</taxon>
        <taxon>Rosaceae</taxon>
        <taxon>Amygdaloideae</taxon>
        <taxon>Amygdaleae</taxon>
        <taxon>Prunus</taxon>
    </lineage>
</organism>
<evidence type="ECO:0000313" key="2">
    <source>
        <dbReference type="EMBL" id="CAB4286697.1"/>
    </source>
</evidence>
<reference evidence="2 3" key="1">
    <citation type="submission" date="2020-05" db="EMBL/GenBank/DDBJ databases">
        <authorList>
            <person name="Campoy J."/>
            <person name="Schneeberger K."/>
            <person name="Spophaly S."/>
        </authorList>
    </citation>
    <scope>NUCLEOTIDE SEQUENCE [LARGE SCALE GENOMIC DNA]</scope>
    <source>
        <strain evidence="2">PruArmRojPasFocal</strain>
    </source>
</reference>
<feature type="compositionally biased region" description="Low complexity" evidence="1">
    <location>
        <begin position="176"/>
        <end position="194"/>
    </location>
</feature>
<gene>
    <name evidence="2" type="ORF">CURHAP_LOCUS44329</name>
</gene>
<proteinExistence type="predicted"/>